<dbReference type="Gene3D" id="3.30.470.20">
    <property type="entry name" value="ATP-grasp fold, B domain"/>
    <property type="match status" value="1"/>
</dbReference>
<evidence type="ECO:0000256" key="18">
    <source>
        <dbReference type="HAMAP-Rule" id="MF_00047"/>
    </source>
</evidence>
<dbReference type="GO" id="GO:0008716">
    <property type="term" value="F:D-alanine-D-alanine ligase activity"/>
    <property type="evidence" value="ECO:0007669"/>
    <property type="project" value="UniProtKB-UniRule"/>
</dbReference>
<evidence type="ECO:0000256" key="11">
    <source>
        <dbReference type="ARBA" id="ARBA00022840"/>
    </source>
</evidence>
<dbReference type="GO" id="GO:0071555">
    <property type="term" value="P:cell wall organization"/>
    <property type="evidence" value="ECO:0007669"/>
    <property type="project" value="UniProtKB-KW"/>
</dbReference>
<comment type="cofactor">
    <cofactor evidence="20">
        <name>Mg(2+)</name>
        <dbReference type="ChEBI" id="CHEBI:18420"/>
    </cofactor>
    <cofactor evidence="20">
        <name>Mn(2+)</name>
        <dbReference type="ChEBI" id="CHEBI:29035"/>
    </cofactor>
    <text evidence="20">Binds 2 magnesium or manganese ions per subunit.</text>
</comment>
<evidence type="ECO:0000256" key="17">
    <source>
        <dbReference type="ARBA" id="ARBA00047614"/>
    </source>
</evidence>
<feature type="active site" evidence="19">
    <location>
        <position position="285"/>
    </location>
</feature>
<comment type="pathway">
    <text evidence="4 18">Cell wall biogenesis; peptidoglycan biosynthesis.</text>
</comment>
<dbReference type="SUPFAM" id="SSF52440">
    <property type="entry name" value="PreATP-grasp domain"/>
    <property type="match status" value="1"/>
</dbReference>
<dbReference type="InterPro" id="IPR016185">
    <property type="entry name" value="PreATP-grasp_dom_sf"/>
</dbReference>
<dbReference type="Pfam" id="PF01820">
    <property type="entry name" value="Dala_Dala_lig_N"/>
    <property type="match status" value="1"/>
</dbReference>
<dbReference type="PROSITE" id="PS50975">
    <property type="entry name" value="ATP_GRASP"/>
    <property type="match status" value="1"/>
</dbReference>
<evidence type="ECO:0000256" key="15">
    <source>
        <dbReference type="ARBA" id="ARBA00023211"/>
    </source>
</evidence>
<comment type="similarity">
    <text evidence="5 18">Belongs to the D-alanine--D-alanine ligase family.</text>
</comment>
<feature type="binding site" evidence="20">
    <location>
        <position position="274"/>
    </location>
    <ligand>
        <name>Mg(2+)</name>
        <dbReference type="ChEBI" id="CHEBI:18420"/>
        <label>2</label>
    </ligand>
</feature>
<evidence type="ECO:0000313" key="24">
    <source>
        <dbReference type="Proteomes" id="UP001156870"/>
    </source>
</evidence>
<keyword evidence="9 20" id="KW-0479">Metal-binding</keyword>
<keyword evidence="8 18" id="KW-0436">Ligase</keyword>
<proteinExistence type="inferred from homology"/>
<dbReference type="GO" id="GO:0046872">
    <property type="term" value="F:metal ion binding"/>
    <property type="evidence" value="ECO:0007669"/>
    <property type="project" value="UniProtKB-KW"/>
</dbReference>
<dbReference type="PANTHER" id="PTHR23132:SF23">
    <property type="entry name" value="D-ALANINE--D-ALANINE LIGASE B"/>
    <property type="match status" value="1"/>
</dbReference>
<organism evidence="23 24">
    <name type="scientific">Marinibactrum halimedae</name>
    <dbReference type="NCBI Taxonomy" id="1444977"/>
    <lineage>
        <taxon>Bacteria</taxon>
        <taxon>Pseudomonadati</taxon>
        <taxon>Pseudomonadota</taxon>
        <taxon>Gammaproteobacteria</taxon>
        <taxon>Cellvibrionales</taxon>
        <taxon>Cellvibrionaceae</taxon>
        <taxon>Marinibactrum</taxon>
    </lineage>
</organism>
<feature type="binding site" evidence="20">
    <location>
        <position position="261"/>
    </location>
    <ligand>
        <name>Mg(2+)</name>
        <dbReference type="ChEBI" id="CHEBI:18420"/>
        <label>1</label>
    </ligand>
</feature>
<feature type="binding site" evidence="20">
    <location>
        <position position="274"/>
    </location>
    <ligand>
        <name>Mg(2+)</name>
        <dbReference type="ChEBI" id="CHEBI:18420"/>
        <label>1</label>
    </ligand>
</feature>
<dbReference type="FunFam" id="3.30.470.20:FF:000008">
    <property type="entry name" value="D-alanine--D-alanine ligase"/>
    <property type="match status" value="1"/>
</dbReference>
<dbReference type="GO" id="GO:0005829">
    <property type="term" value="C:cytosol"/>
    <property type="evidence" value="ECO:0007669"/>
    <property type="project" value="TreeGrafter"/>
</dbReference>
<sequence length="310" mass="33946">MLTELTSTESKQFGRVGVLYGGISAEREVSMNSGKAVSLALKQSGVDVVDIDINEKAIEQIKEANIDRAFIILHGAHGEDGRIQALLEFMGIPYTGSRVQACSLAMDKLRTKWLWQGIGLPTPDFRVLSEKTDWERTLLELGGAVMVKPAHEGSSIGMAMVRNAKDFAAAFHHATQYDETVFAEALVTGAEYTVAIVGEEVLPPIKLETDNIFYDYDAKYVSEDTRYLCPCGLATEDVDRLSLLAKKAFTSVGCSGWGRVDFMADEEGNFYLLEVNSVPGMTSHSLVPMAAKENGVNFQTLCLKILTETL</sequence>
<dbReference type="HAMAP" id="MF_00047">
    <property type="entry name" value="Dala_Dala_lig"/>
    <property type="match status" value="1"/>
</dbReference>
<dbReference type="PROSITE" id="PS00843">
    <property type="entry name" value="DALA_DALA_LIGASE_1"/>
    <property type="match status" value="1"/>
</dbReference>
<dbReference type="Gene3D" id="3.30.1490.20">
    <property type="entry name" value="ATP-grasp fold, A domain"/>
    <property type="match status" value="1"/>
</dbReference>
<comment type="catalytic activity">
    <reaction evidence="17 18">
        <text>2 D-alanine + ATP = D-alanyl-D-alanine + ADP + phosphate + H(+)</text>
        <dbReference type="Rhea" id="RHEA:11224"/>
        <dbReference type="ChEBI" id="CHEBI:15378"/>
        <dbReference type="ChEBI" id="CHEBI:30616"/>
        <dbReference type="ChEBI" id="CHEBI:43474"/>
        <dbReference type="ChEBI" id="CHEBI:57416"/>
        <dbReference type="ChEBI" id="CHEBI:57822"/>
        <dbReference type="ChEBI" id="CHEBI:456216"/>
        <dbReference type="EC" id="6.3.2.4"/>
    </reaction>
</comment>
<keyword evidence="14 18" id="KW-0573">Peptidoglycan synthesis</keyword>
<evidence type="ECO:0000256" key="5">
    <source>
        <dbReference type="ARBA" id="ARBA00010871"/>
    </source>
</evidence>
<dbReference type="GO" id="GO:0005524">
    <property type="term" value="F:ATP binding"/>
    <property type="evidence" value="ECO:0007669"/>
    <property type="project" value="UniProtKB-UniRule"/>
</dbReference>
<keyword evidence="7 18" id="KW-0963">Cytoplasm</keyword>
<evidence type="ECO:0000256" key="4">
    <source>
        <dbReference type="ARBA" id="ARBA00004752"/>
    </source>
</evidence>
<evidence type="ECO:0000256" key="19">
    <source>
        <dbReference type="PIRSR" id="PIRSR039102-1"/>
    </source>
</evidence>
<evidence type="ECO:0000313" key="23">
    <source>
        <dbReference type="EMBL" id="GLS25575.1"/>
    </source>
</evidence>
<reference evidence="23 24" key="1">
    <citation type="journal article" date="2014" name="Int. J. Syst. Evol. Microbiol.">
        <title>Complete genome sequence of Corynebacterium casei LMG S-19264T (=DSM 44701T), isolated from a smear-ripened cheese.</title>
        <authorList>
            <consortium name="US DOE Joint Genome Institute (JGI-PGF)"/>
            <person name="Walter F."/>
            <person name="Albersmeier A."/>
            <person name="Kalinowski J."/>
            <person name="Ruckert C."/>
        </authorList>
    </citation>
    <scope>NUCLEOTIDE SEQUENCE [LARGE SCALE GENOMIC DNA]</scope>
    <source>
        <strain evidence="23 24">NBRC 110095</strain>
    </source>
</reference>
<dbReference type="EMBL" id="BSPD01000031">
    <property type="protein sequence ID" value="GLS25575.1"/>
    <property type="molecule type" value="Genomic_DNA"/>
</dbReference>
<dbReference type="InterPro" id="IPR011127">
    <property type="entry name" value="Dala_Dala_lig_N"/>
</dbReference>
<feature type="active site" evidence="19">
    <location>
        <position position="26"/>
    </location>
</feature>
<keyword evidence="10 21" id="KW-0547">Nucleotide-binding</keyword>
<keyword evidence="15 20" id="KW-0464">Manganese</keyword>
<feature type="active site" evidence="19">
    <location>
        <position position="154"/>
    </location>
</feature>
<accession>A0AA37T1V9</accession>
<keyword evidence="13 18" id="KW-0133">Cell shape</keyword>
<dbReference type="InterPro" id="IPR011761">
    <property type="entry name" value="ATP-grasp"/>
</dbReference>
<dbReference type="EC" id="6.3.2.4" evidence="6 18"/>
<evidence type="ECO:0000256" key="9">
    <source>
        <dbReference type="ARBA" id="ARBA00022723"/>
    </source>
</evidence>
<dbReference type="InterPro" id="IPR011095">
    <property type="entry name" value="Dala_Dala_lig_C"/>
</dbReference>
<dbReference type="InterPro" id="IPR005905">
    <property type="entry name" value="D_ala_D_ala"/>
</dbReference>
<feature type="domain" description="ATP-grasp" evidence="22">
    <location>
        <begin position="112"/>
        <end position="307"/>
    </location>
</feature>
<protein>
    <recommendedName>
        <fullName evidence="6 18">D-alanine--D-alanine ligase</fullName>
        <ecNumber evidence="6 18">6.3.2.4</ecNumber>
    </recommendedName>
    <alternativeName>
        <fullName evidence="18">D-Ala-D-Ala ligase</fullName>
    </alternativeName>
    <alternativeName>
        <fullName evidence="18">D-alanylalanine synthetase</fullName>
    </alternativeName>
</protein>
<comment type="function">
    <text evidence="2 18">Cell wall formation.</text>
</comment>
<evidence type="ECO:0000256" key="20">
    <source>
        <dbReference type="PIRSR" id="PIRSR039102-3"/>
    </source>
</evidence>
<evidence type="ECO:0000256" key="6">
    <source>
        <dbReference type="ARBA" id="ARBA00012216"/>
    </source>
</evidence>
<evidence type="ECO:0000256" key="2">
    <source>
        <dbReference type="ARBA" id="ARBA00003921"/>
    </source>
</evidence>
<evidence type="ECO:0000256" key="14">
    <source>
        <dbReference type="ARBA" id="ARBA00022984"/>
    </source>
</evidence>
<evidence type="ECO:0000256" key="16">
    <source>
        <dbReference type="ARBA" id="ARBA00023316"/>
    </source>
</evidence>
<evidence type="ECO:0000256" key="3">
    <source>
        <dbReference type="ARBA" id="ARBA00004496"/>
    </source>
</evidence>
<dbReference type="PANTHER" id="PTHR23132">
    <property type="entry name" value="D-ALANINE--D-ALANINE LIGASE"/>
    <property type="match status" value="1"/>
</dbReference>
<keyword evidence="16 18" id="KW-0961">Cell wall biogenesis/degradation</keyword>
<keyword evidence="12 20" id="KW-0460">Magnesium</keyword>
<evidence type="ECO:0000256" key="1">
    <source>
        <dbReference type="ARBA" id="ARBA00001936"/>
    </source>
</evidence>
<dbReference type="NCBIfam" id="TIGR01205">
    <property type="entry name" value="D_ala_D_alaTIGR"/>
    <property type="match status" value="1"/>
</dbReference>
<comment type="caution">
    <text evidence="23">The sequence shown here is derived from an EMBL/GenBank/DDBJ whole genome shotgun (WGS) entry which is preliminary data.</text>
</comment>
<comment type="cofactor">
    <cofactor evidence="1">
        <name>Mn(2+)</name>
        <dbReference type="ChEBI" id="CHEBI:29035"/>
    </cofactor>
</comment>
<dbReference type="PROSITE" id="PS00844">
    <property type="entry name" value="DALA_DALA_LIGASE_2"/>
    <property type="match status" value="1"/>
</dbReference>
<name>A0AA37T1V9_9GAMM</name>
<dbReference type="PIRSF" id="PIRSF039102">
    <property type="entry name" value="Ddl/VanB"/>
    <property type="match status" value="1"/>
</dbReference>
<dbReference type="GO" id="GO:0008360">
    <property type="term" value="P:regulation of cell shape"/>
    <property type="evidence" value="ECO:0007669"/>
    <property type="project" value="UniProtKB-KW"/>
</dbReference>
<feature type="binding site" evidence="20">
    <location>
        <position position="276"/>
    </location>
    <ligand>
        <name>Mg(2+)</name>
        <dbReference type="ChEBI" id="CHEBI:18420"/>
        <label>2</label>
    </ligand>
</feature>
<evidence type="ECO:0000259" key="22">
    <source>
        <dbReference type="PROSITE" id="PS50975"/>
    </source>
</evidence>
<evidence type="ECO:0000256" key="21">
    <source>
        <dbReference type="PROSITE-ProRule" id="PRU00409"/>
    </source>
</evidence>
<dbReference type="SUPFAM" id="SSF56059">
    <property type="entry name" value="Glutathione synthetase ATP-binding domain-like"/>
    <property type="match status" value="1"/>
</dbReference>
<dbReference type="InterPro" id="IPR013815">
    <property type="entry name" value="ATP_grasp_subdomain_1"/>
</dbReference>
<dbReference type="InterPro" id="IPR000291">
    <property type="entry name" value="D-Ala_lig_Van_CS"/>
</dbReference>
<dbReference type="Pfam" id="PF07478">
    <property type="entry name" value="Dala_Dala_lig_C"/>
    <property type="match status" value="1"/>
</dbReference>
<comment type="subcellular location">
    <subcellularLocation>
        <location evidence="3 18">Cytoplasm</location>
    </subcellularLocation>
</comment>
<evidence type="ECO:0000256" key="13">
    <source>
        <dbReference type="ARBA" id="ARBA00022960"/>
    </source>
</evidence>
<dbReference type="Gene3D" id="3.40.50.20">
    <property type="match status" value="1"/>
</dbReference>
<keyword evidence="24" id="KW-1185">Reference proteome</keyword>
<dbReference type="Proteomes" id="UP001156870">
    <property type="component" value="Unassembled WGS sequence"/>
</dbReference>
<evidence type="ECO:0000256" key="7">
    <source>
        <dbReference type="ARBA" id="ARBA00022490"/>
    </source>
</evidence>
<evidence type="ECO:0000256" key="10">
    <source>
        <dbReference type="ARBA" id="ARBA00022741"/>
    </source>
</evidence>
<dbReference type="NCBIfam" id="NF002378">
    <property type="entry name" value="PRK01372.1"/>
    <property type="match status" value="1"/>
</dbReference>
<gene>
    <name evidence="23" type="primary">ddlB</name>
    <name evidence="18" type="synonym">ddl</name>
    <name evidence="23" type="ORF">GCM10007877_12890</name>
</gene>
<evidence type="ECO:0000256" key="12">
    <source>
        <dbReference type="ARBA" id="ARBA00022842"/>
    </source>
</evidence>
<keyword evidence="11 21" id="KW-0067">ATP-binding</keyword>
<dbReference type="GO" id="GO:0009252">
    <property type="term" value="P:peptidoglycan biosynthetic process"/>
    <property type="evidence" value="ECO:0007669"/>
    <property type="project" value="UniProtKB-UniRule"/>
</dbReference>
<evidence type="ECO:0000256" key="8">
    <source>
        <dbReference type="ARBA" id="ARBA00022598"/>
    </source>
</evidence>
<dbReference type="AlphaFoldDB" id="A0AA37T1V9"/>